<dbReference type="Gene3D" id="3.40.80.10">
    <property type="entry name" value="Peptidoglycan recognition protein-like"/>
    <property type="match status" value="1"/>
</dbReference>
<protein>
    <recommendedName>
        <fullName evidence="5">Peptidoglycan recognition protein family domain-containing protein</fullName>
    </recommendedName>
</protein>
<sequence length="192" mass="22486">MKIIKTLPWDKDWIVRDKTSYISLHHAKKKYCTVADIERWHAKENKWDGGFGYNYLVVKDGKVYEGRPIQIRGAHTKNFNDVSIGICFEGDFETEHMGEVQMNAGIKLIKFIKESYPDAVVKCHNDFMRTACPGKNFPIDKMREKILTQHWAEPIYDYLVDEIGMTIHDKRFDDKISRGEVMALMKQLIQKI</sequence>
<dbReference type="GO" id="GO:0009253">
    <property type="term" value="P:peptidoglycan catabolic process"/>
    <property type="evidence" value="ECO:0007669"/>
    <property type="project" value="InterPro"/>
</dbReference>
<dbReference type="InterPro" id="IPR002502">
    <property type="entry name" value="Amidase_domain"/>
</dbReference>
<organism evidence="4">
    <name type="scientific">marine sediment metagenome</name>
    <dbReference type="NCBI Taxonomy" id="412755"/>
    <lineage>
        <taxon>unclassified sequences</taxon>
        <taxon>metagenomes</taxon>
        <taxon>ecological metagenomes</taxon>
    </lineage>
</organism>
<feature type="domain" description="N-acetylmuramoyl-L-alanine amidase" evidence="2">
    <location>
        <begin position="9"/>
        <end position="134"/>
    </location>
</feature>
<comment type="similarity">
    <text evidence="1">Belongs to the N-acetylmuramoyl-L-alanine amidase 2 family.</text>
</comment>
<evidence type="ECO:0000256" key="1">
    <source>
        <dbReference type="ARBA" id="ARBA00007553"/>
    </source>
</evidence>
<dbReference type="InterPro" id="IPR006619">
    <property type="entry name" value="PGRP_domain_met/bac"/>
</dbReference>
<reference evidence="4" key="1">
    <citation type="journal article" date="2014" name="Front. Microbiol.">
        <title>High frequency of phylogenetically diverse reductive dehalogenase-homologous genes in deep subseafloor sedimentary metagenomes.</title>
        <authorList>
            <person name="Kawai M."/>
            <person name="Futagami T."/>
            <person name="Toyoda A."/>
            <person name="Takaki Y."/>
            <person name="Nishi S."/>
            <person name="Hori S."/>
            <person name="Arai W."/>
            <person name="Tsubouchi T."/>
            <person name="Morono Y."/>
            <person name="Uchiyama I."/>
            <person name="Ito T."/>
            <person name="Fujiyama A."/>
            <person name="Inagaki F."/>
            <person name="Takami H."/>
        </authorList>
    </citation>
    <scope>NUCLEOTIDE SEQUENCE</scope>
    <source>
        <strain evidence="4">Expedition CK06-06</strain>
    </source>
</reference>
<evidence type="ECO:0000259" key="3">
    <source>
        <dbReference type="SMART" id="SM00701"/>
    </source>
</evidence>
<dbReference type="AlphaFoldDB" id="X1B2C5"/>
<dbReference type="PANTHER" id="PTHR11022:SF41">
    <property type="entry name" value="PEPTIDOGLYCAN-RECOGNITION PROTEIN LC-RELATED"/>
    <property type="match status" value="1"/>
</dbReference>
<dbReference type="GO" id="GO:0008270">
    <property type="term" value="F:zinc ion binding"/>
    <property type="evidence" value="ECO:0007669"/>
    <property type="project" value="InterPro"/>
</dbReference>
<dbReference type="InterPro" id="IPR036505">
    <property type="entry name" value="Amidase/PGRP_sf"/>
</dbReference>
<dbReference type="Pfam" id="PF01510">
    <property type="entry name" value="Amidase_2"/>
    <property type="match status" value="1"/>
</dbReference>
<proteinExistence type="inferred from homology"/>
<dbReference type="SMART" id="SM00644">
    <property type="entry name" value="Ami_2"/>
    <property type="match status" value="1"/>
</dbReference>
<feature type="domain" description="Peptidoglycan recognition protein family" evidence="3">
    <location>
        <begin position="1"/>
        <end position="128"/>
    </location>
</feature>
<accession>X1B2C5</accession>
<dbReference type="GO" id="GO:0008745">
    <property type="term" value="F:N-acetylmuramoyl-L-alanine amidase activity"/>
    <property type="evidence" value="ECO:0007669"/>
    <property type="project" value="InterPro"/>
</dbReference>
<evidence type="ECO:0000313" key="4">
    <source>
        <dbReference type="EMBL" id="GAG89095.1"/>
    </source>
</evidence>
<dbReference type="InterPro" id="IPR015510">
    <property type="entry name" value="PGRP"/>
</dbReference>
<gene>
    <name evidence="4" type="ORF">S01H4_22773</name>
</gene>
<dbReference type="CDD" id="cd06583">
    <property type="entry name" value="PGRP"/>
    <property type="match status" value="1"/>
</dbReference>
<dbReference type="SUPFAM" id="SSF55846">
    <property type="entry name" value="N-acetylmuramoyl-L-alanine amidase-like"/>
    <property type="match status" value="1"/>
</dbReference>
<comment type="caution">
    <text evidence="4">The sequence shown here is derived from an EMBL/GenBank/DDBJ whole genome shotgun (WGS) entry which is preliminary data.</text>
</comment>
<dbReference type="SMART" id="SM00701">
    <property type="entry name" value="PGRP"/>
    <property type="match status" value="1"/>
</dbReference>
<name>X1B2C5_9ZZZZ</name>
<dbReference type="EMBL" id="BART01010488">
    <property type="protein sequence ID" value="GAG89095.1"/>
    <property type="molecule type" value="Genomic_DNA"/>
</dbReference>
<dbReference type="PANTHER" id="PTHR11022">
    <property type="entry name" value="PEPTIDOGLYCAN RECOGNITION PROTEIN"/>
    <property type="match status" value="1"/>
</dbReference>
<evidence type="ECO:0008006" key="5">
    <source>
        <dbReference type="Google" id="ProtNLM"/>
    </source>
</evidence>
<evidence type="ECO:0000259" key="2">
    <source>
        <dbReference type="SMART" id="SM00644"/>
    </source>
</evidence>